<gene>
    <name evidence="3" type="ORF">XAT740_LOCUS33742</name>
</gene>
<reference evidence="3" key="1">
    <citation type="submission" date="2021-02" db="EMBL/GenBank/DDBJ databases">
        <authorList>
            <person name="Nowell W R."/>
        </authorList>
    </citation>
    <scope>NUCLEOTIDE SEQUENCE</scope>
</reference>
<dbReference type="Proteomes" id="UP000663828">
    <property type="component" value="Unassembled WGS sequence"/>
</dbReference>
<dbReference type="PANTHER" id="PTHR43696">
    <property type="entry name" value="COILED-COIL DOMAIN-CONTAINING PROTEIN 157"/>
    <property type="match status" value="1"/>
</dbReference>
<feature type="compositionally biased region" description="Polar residues" evidence="2">
    <location>
        <begin position="655"/>
        <end position="692"/>
    </location>
</feature>
<feature type="coiled-coil region" evidence="1">
    <location>
        <begin position="366"/>
        <end position="459"/>
    </location>
</feature>
<feature type="region of interest" description="Disordered" evidence="2">
    <location>
        <begin position="655"/>
        <end position="705"/>
    </location>
</feature>
<keyword evidence="1" id="KW-0175">Coiled coil</keyword>
<evidence type="ECO:0000313" key="3">
    <source>
        <dbReference type="EMBL" id="CAF1393627.1"/>
    </source>
</evidence>
<keyword evidence="4" id="KW-1185">Reference proteome</keyword>
<evidence type="ECO:0000256" key="2">
    <source>
        <dbReference type="SAM" id="MobiDB-lite"/>
    </source>
</evidence>
<proteinExistence type="predicted"/>
<protein>
    <submittedName>
        <fullName evidence="3">Uncharacterized protein</fullName>
    </submittedName>
</protein>
<dbReference type="PANTHER" id="PTHR43696:SF9">
    <property type="entry name" value="COILED-COIL DOMAIN-CONTAINING PROTEIN 157"/>
    <property type="match status" value="1"/>
</dbReference>
<sequence length="739" mass="86105">MAHLLGSKACIESLHVDIDDLQNVVYDIICKTGSIKCHSWKFPDKLATDVNIKELLERYRYGKNEVDNQVSHIILFEIIIDRLLLVIHGSWHFLHEIQTKILPNTLDPSSTIDQQTCLSIGLVIKKYWTKLVQLFTILQQHESRHKRSKPLPVTSISNTLTTDKYCQTVDTSFSPCSSCLQLQQSLRNHGDNIVNLCHLYNLPSTLAHHRCSAANIPEWLSATDIIQWFEFQSKDFDCLSKYVENLNTTLNKTKTDLDVSEKLYKQQNETNRRLQHTINELKQSKKILQESYDNRINEMKKLHEQDKLICDEQIKVLTTEKLNLEQQLKSLNEECLLKGDQLEKLESSKKELVYLNDYRIKSDEMIKTFEQDRIRLQTELDVVKRDLDERNRDLQKERMRIENMIRQEENHQSKQKLLTKSHEESSQECETLKKQVVDLENQRDELQKALLTMSKQHQESTCETVKLKSLLETNNHVLEEVVSLRANIEQLHHQIHEREQMLSKQSELNQHQQQAVLMSDELVHDMQNQMRSNEVQIDLLRKQNDSFKVSLDNLLLSNRSSNLSRISEEIQDQSHRQPKSKPTPLWLLSNEILEQQAFTETRPVISVLENNPRASRWIPSVSDINIETLSQRVDHLKTSDAARVQPTNLVTTIESRPPTVTRSSRNVNNIRKLTNPSQSNHNKTRPVSSGTNRSSSARRDVSSAKTQHLALNVNHRCSNCNTTFDDKRNYDMHKLYCRT</sequence>
<organism evidence="3 4">
    <name type="scientific">Adineta ricciae</name>
    <name type="common">Rotifer</name>
    <dbReference type="NCBI Taxonomy" id="249248"/>
    <lineage>
        <taxon>Eukaryota</taxon>
        <taxon>Metazoa</taxon>
        <taxon>Spiralia</taxon>
        <taxon>Gnathifera</taxon>
        <taxon>Rotifera</taxon>
        <taxon>Eurotatoria</taxon>
        <taxon>Bdelloidea</taxon>
        <taxon>Adinetida</taxon>
        <taxon>Adinetidae</taxon>
        <taxon>Adineta</taxon>
    </lineage>
</organism>
<accession>A0A815KB34</accession>
<dbReference type="InterPro" id="IPR029681">
    <property type="entry name" value="CCDC157"/>
</dbReference>
<evidence type="ECO:0000313" key="4">
    <source>
        <dbReference type="Proteomes" id="UP000663828"/>
    </source>
</evidence>
<name>A0A815KB34_ADIRI</name>
<comment type="caution">
    <text evidence="3">The sequence shown here is derived from an EMBL/GenBank/DDBJ whole genome shotgun (WGS) entry which is preliminary data.</text>
</comment>
<evidence type="ECO:0000256" key="1">
    <source>
        <dbReference type="SAM" id="Coils"/>
    </source>
</evidence>
<feature type="coiled-coil region" evidence="1">
    <location>
        <begin position="264"/>
        <end position="334"/>
    </location>
</feature>
<dbReference type="AlphaFoldDB" id="A0A815KB34"/>
<dbReference type="EMBL" id="CAJNOR010003245">
    <property type="protein sequence ID" value="CAF1393627.1"/>
    <property type="molecule type" value="Genomic_DNA"/>
</dbReference>